<evidence type="ECO:0000313" key="1">
    <source>
        <dbReference type="EMBL" id="KAJ8894489.1"/>
    </source>
</evidence>
<gene>
    <name evidence="1" type="ORF">PR048_007143</name>
</gene>
<dbReference type="Proteomes" id="UP001159363">
    <property type="component" value="Chromosome 2"/>
</dbReference>
<keyword evidence="2" id="KW-1185">Reference proteome</keyword>
<evidence type="ECO:0000313" key="2">
    <source>
        <dbReference type="Proteomes" id="UP001159363"/>
    </source>
</evidence>
<dbReference type="EMBL" id="JARBHB010000002">
    <property type="protein sequence ID" value="KAJ8894489.1"/>
    <property type="molecule type" value="Genomic_DNA"/>
</dbReference>
<comment type="caution">
    <text evidence="1">The sequence shown here is derived from an EMBL/GenBank/DDBJ whole genome shotgun (WGS) entry which is preliminary data.</text>
</comment>
<accession>A0ABQ9IE17</accession>
<organism evidence="1 2">
    <name type="scientific">Dryococelus australis</name>
    <dbReference type="NCBI Taxonomy" id="614101"/>
    <lineage>
        <taxon>Eukaryota</taxon>
        <taxon>Metazoa</taxon>
        <taxon>Ecdysozoa</taxon>
        <taxon>Arthropoda</taxon>
        <taxon>Hexapoda</taxon>
        <taxon>Insecta</taxon>
        <taxon>Pterygota</taxon>
        <taxon>Neoptera</taxon>
        <taxon>Polyneoptera</taxon>
        <taxon>Phasmatodea</taxon>
        <taxon>Verophasmatodea</taxon>
        <taxon>Anareolatae</taxon>
        <taxon>Phasmatidae</taxon>
        <taxon>Eurycanthinae</taxon>
        <taxon>Dryococelus</taxon>
    </lineage>
</organism>
<protein>
    <submittedName>
        <fullName evidence="1">Uncharacterized protein</fullName>
    </submittedName>
</protein>
<name>A0ABQ9IE17_9NEOP</name>
<sequence length="158" mass="17529">MKGGRCKASLLRCHQAVAMAEVRSRTMKFAGALCERRMPSDYPVYAKNTQERNAVITYSGDSGQKMHGDKTTVWGLVPELEWQWGSGNGAAVMQWLGLLPPTKAFWVRSLVGSLPDFRMWELCWTMSLAGGFSQGTPVSPRPCIPVPHHPRVSCHVRG</sequence>
<reference evidence="1 2" key="1">
    <citation type="submission" date="2023-02" db="EMBL/GenBank/DDBJ databases">
        <title>LHISI_Scaffold_Assembly.</title>
        <authorList>
            <person name="Stuart O.P."/>
            <person name="Cleave R."/>
            <person name="Magrath M.J.L."/>
            <person name="Mikheyev A.S."/>
        </authorList>
    </citation>
    <scope>NUCLEOTIDE SEQUENCE [LARGE SCALE GENOMIC DNA]</scope>
    <source>
        <strain evidence="1">Daus_M_001</strain>
        <tissue evidence="1">Leg muscle</tissue>
    </source>
</reference>
<proteinExistence type="predicted"/>